<dbReference type="RefSeq" id="XP_073391365.1">
    <property type="nucleotide sequence ID" value="XM_073535264.1"/>
</dbReference>
<comment type="subcellular location">
    <subcellularLocation>
        <location evidence="1">Endomembrane system</location>
        <topology evidence="1">Multi-pass membrane protein</topology>
    </subcellularLocation>
    <subcellularLocation>
        <location evidence="7">Golgi apparatus membrane</location>
        <topology evidence="7">Multi-pass membrane protein</topology>
    </subcellularLocation>
</comment>
<dbReference type="RefSeq" id="XP_073391364.1">
    <property type="nucleotide sequence ID" value="XM_073535263.1"/>
</dbReference>
<feature type="transmembrane region" description="Helical" evidence="7">
    <location>
        <begin position="289"/>
        <end position="307"/>
    </location>
</feature>
<dbReference type="GO" id="GO:0016788">
    <property type="term" value="F:hydrolase activity, acting on ester bonds"/>
    <property type="evidence" value="ECO:0000318"/>
    <property type="project" value="GO_Central"/>
</dbReference>
<dbReference type="GeneID" id="112284699"/>
<evidence type="ECO:0000256" key="3">
    <source>
        <dbReference type="ARBA" id="ARBA00022692"/>
    </source>
</evidence>
<feature type="transmembrane region" description="Helical" evidence="7">
    <location>
        <begin position="169"/>
        <end position="188"/>
    </location>
</feature>
<dbReference type="Gramene" id="Pp3c7_2700V3.1">
    <property type="protein sequence ID" value="Pp3c7_2700V3.1"/>
    <property type="gene ID" value="Pp3c7_2700"/>
</dbReference>
<dbReference type="EnsemblPlants" id="Pp3c7_2700V3.2">
    <property type="protein sequence ID" value="Pp3c7_2700V3.2"/>
    <property type="gene ID" value="Pp3c7_2700"/>
</dbReference>
<dbReference type="eggNOG" id="KOG2970">
    <property type="taxonomic scope" value="Eukaryota"/>
</dbReference>
<dbReference type="HOGENOM" id="CLU_032917_0_0_1"/>
<dbReference type="RefSeq" id="XP_024380548.1">
    <property type="nucleotide sequence ID" value="XM_024524780.2"/>
</dbReference>
<evidence type="ECO:0000313" key="10">
    <source>
        <dbReference type="Proteomes" id="UP000006727"/>
    </source>
</evidence>
<reference evidence="8 10" key="2">
    <citation type="journal article" date="2018" name="Plant J.">
        <title>The Physcomitrella patens chromosome-scale assembly reveals moss genome structure and evolution.</title>
        <authorList>
            <person name="Lang D."/>
            <person name="Ullrich K.K."/>
            <person name="Murat F."/>
            <person name="Fuchs J."/>
            <person name="Jenkins J."/>
            <person name="Haas F.B."/>
            <person name="Piednoel M."/>
            <person name="Gundlach H."/>
            <person name="Van Bel M."/>
            <person name="Meyberg R."/>
            <person name="Vives C."/>
            <person name="Morata J."/>
            <person name="Symeonidi A."/>
            <person name="Hiss M."/>
            <person name="Muchero W."/>
            <person name="Kamisugi Y."/>
            <person name="Saleh O."/>
            <person name="Blanc G."/>
            <person name="Decker E.L."/>
            <person name="van Gessel N."/>
            <person name="Grimwood J."/>
            <person name="Hayes R.D."/>
            <person name="Graham S.W."/>
            <person name="Gunter L.E."/>
            <person name="McDaniel S.F."/>
            <person name="Hoernstein S.N.W."/>
            <person name="Larsson A."/>
            <person name="Li F.W."/>
            <person name="Perroud P.F."/>
            <person name="Phillips J."/>
            <person name="Ranjan P."/>
            <person name="Rokshar D.S."/>
            <person name="Rothfels C.J."/>
            <person name="Schneider L."/>
            <person name="Shu S."/>
            <person name="Stevenson D.W."/>
            <person name="Thummler F."/>
            <person name="Tillich M."/>
            <person name="Villarreal Aguilar J.C."/>
            <person name="Widiez T."/>
            <person name="Wong G.K."/>
            <person name="Wymore A."/>
            <person name="Zhang Y."/>
            <person name="Zimmer A.D."/>
            <person name="Quatrano R.S."/>
            <person name="Mayer K.F.X."/>
            <person name="Goodstein D."/>
            <person name="Casacuberta J.M."/>
            <person name="Vandepoele K."/>
            <person name="Reski R."/>
            <person name="Cuming A.C."/>
            <person name="Tuskan G.A."/>
            <person name="Maumus F."/>
            <person name="Salse J."/>
            <person name="Schmutz J."/>
            <person name="Rensing S.A."/>
        </authorList>
    </citation>
    <scope>NUCLEOTIDE SEQUENCE [LARGE SCALE GENOMIC DNA]</scope>
    <source>
        <strain evidence="9 10">cv. Gransden 2004</strain>
    </source>
</reference>
<comment type="function">
    <text evidence="7">Involved in the lipid remodeling steps of GPI-anchor maturation.</text>
</comment>
<keyword evidence="2 7" id="KW-0337">GPI-anchor biosynthesis</keyword>
<dbReference type="RefSeq" id="XP_024380536.1">
    <property type="nucleotide sequence ID" value="XM_024524768.2"/>
</dbReference>
<dbReference type="RefSeq" id="XP_024380521.1">
    <property type="nucleotide sequence ID" value="XM_024524753.2"/>
</dbReference>
<keyword evidence="3 7" id="KW-0812">Transmembrane</keyword>
<dbReference type="EMBL" id="ABEU02000007">
    <property type="protein sequence ID" value="PNR50631.1"/>
    <property type="molecule type" value="Genomic_DNA"/>
</dbReference>
<dbReference type="RefSeq" id="XP_024380538.1">
    <property type="nucleotide sequence ID" value="XM_024524770.2"/>
</dbReference>
<evidence type="ECO:0000256" key="4">
    <source>
        <dbReference type="ARBA" id="ARBA00022729"/>
    </source>
</evidence>
<dbReference type="RefSeq" id="XP_024380533.1">
    <property type="nucleotide sequence ID" value="XM_024524765.2"/>
</dbReference>
<dbReference type="GO" id="GO:0000139">
    <property type="term" value="C:Golgi membrane"/>
    <property type="evidence" value="ECO:0007669"/>
    <property type="project" value="UniProtKB-SubCell"/>
</dbReference>
<feature type="signal peptide" evidence="7">
    <location>
        <begin position="1"/>
        <end position="26"/>
    </location>
</feature>
<dbReference type="EnsemblPlants" id="Pp3c7_2700V3.1">
    <property type="protein sequence ID" value="Pp3c7_2700V3.1"/>
    <property type="gene ID" value="Pp3c7_2700"/>
</dbReference>
<sequence>MRVKQMLRKCLLLVVLASSLVLVCEGSDGDQRPRYRECVKGCEQTGCVDGQCYNSCNFQVNVDLEGNILPKKAQINSPHEKFLKEPLYLRWKKWDCISECRYQCMLREEADSEVPVKYHGKWPFVRIFSLQEPASVAFSVLNLLVHFQGFSSFLVLLYYKLPSRAKGPFYEYVGLWTIYGLLSMNSWIWSTVFHSRDMTFTEMLDYSSAIALIGYSLMLAIIRTGNLRSEAARVMVAAPIIAFITTHILYLNLYKFDYGLNMIVCVVIGVAQLLIWSTWGFITRHPARFKLCTVVFGAAFAMLLEVFDFPPLWGIFDAHAIWHGATLPITYLWWSFIKDDAIYRTEMLVKKNLTSSGSFSEAETRKTQ</sequence>
<keyword evidence="5 7" id="KW-1133">Transmembrane helix</keyword>
<dbReference type="OrthoDB" id="419770at2759"/>
<keyword evidence="7" id="KW-0333">Golgi apparatus</keyword>
<feature type="transmembrane region" description="Helical" evidence="7">
    <location>
        <begin position="234"/>
        <end position="253"/>
    </location>
</feature>
<evidence type="ECO:0000313" key="9">
    <source>
        <dbReference type="EnsemblPlants" id="Pp3c7_2700V3.1"/>
    </source>
</evidence>
<dbReference type="RefSeq" id="XP_024380525.1">
    <property type="nucleotide sequence ID" value="XM_024524757.2"/>
</dbReference>
<dbReference type="InterPro" id="IPR007217">
    <property type="entry name" value="Per1-like"/>
</dbReference>
<dbReference type="RefSeq" id="XP_024380544.1">
    <property type="nucleotide sequence ID" value="XM_024524776.2"/>
</dbReference>
<evidence type="ECO:0000256" key="6">
    <source>
        <dbReference type="ARBA" id="ARBA00023136"/>
    </source>
</evidence>
<evidence type="ECO:0000313" key="8">
    <source>
        <dbReference type="EMBL" id="PNR50631.1"/>
    </source>
</evidence>
<reference evidence="9" key="3">
    <citation type="submission" date="2020-12" db="UniProtKB">
        <authorList>
            <consortium name="EnsemblPlants"/>
        </authorList>
    </citation>
    <scope>IDENTIFICATION</scope>
</reference>
<feature type="chain" id="PRO_5014297927" description="Post-GPI attachment to proteins factor 3" evidence="7">
    <location>
        <begin position="27"/>
        <end position="368"/>
    </location>
</feature>
<dbReference type="RefSeq" id="XP_024380550.1">
    <property type="nucleotide sequence ID" value="XM_024524782.2"/>
</dbReference>
<feature type="transmembrane region" description="Helical" evidence="7">
    <location>
        <begin position="136"/>
        <end position="157"/>
    </location>
</feature>
<keyword evidence="10" id="KW-1185">Reference proteome</keyword>
<dbReference type="RefSeq" id="XP_024380526.1">
    <property type="nucleotide sequence ID" value="XM_024524758.2"/>
</dbReference>
<accession>A9SY97</accession>
<feature type="transmembrane region" description="Helical" evidence="7">
    <location>
        <begin position="259"/>
        <end position="282"/>
    </location>
</feature>
<reference evidence="8 10" key="1">
    <citation type="journal article" date="2008" name="Science">
        <title>The Physcomitrella genome reveals evolutionary insights into the conquest of land by plants.</title>
        <authorList>
            <person name="Rensing S."/>
            <person name="Lang D."/>
            <person name="Zimmer A."/>
            <person name="Terry A."/>
            <person name="Salamov A."/>
            <person name="Shapiro H."/>
            <person name="Nishiyama T."/>
            <person name="Perroud P.-F."/>
            <person name="Lindquist E."/>
            <person name="Kamisugi Y."/>
            <person name="Tanahashi T."/>
            <person name="Sakakibara K."/>
            <person name="Fujita T."/>
            <person name="Oishi K."/>
            <person name="Shin-I T."/>
            <person name="Kuroki Y."/>
            <person name="Toyoda A."/>
            <person name="Suzuki Y."/>
            <person name="Hashimoto A."/>
            <person name="Yamaguchi K."/>
            <person name="Sugano A."/>
            <person name="Kohara Y."/>
            <person name="Fujiyama A."/>
            <person name="Anterola A."/>
            <person name="Aoki S."/>
            <person name="Ashton N."/>
            <person name="Barbazuk W.B."/>
            <person name="Barker E."/>
            <person name="Bennetzen J."/>
            <person name="Bezanilla M."/>
            <person name="Blankenship R."/>
            <person name="Cho S.H."/>
            <person name="Dutcher S."/>
            <person name="Estelle M."/>
            <person name="Fawcett J.A."/>
            <person name="Gundlach H."/>
            <person name="Hanada K."/>
            <person name="Heyl A."/>
            <person name="Hicks K.A."/>
            <person name="Hugh J."/>
            <person name="Lohr M."/>
            <person name="Mayer K."/>
            <person name="Melkozernov A."/>
            <person name="Murata T."/>
            <person name="Nelson D."/>
            <person name="Pils B."/>
            <person name="Prigge M."/>
            <person name="Reiss B."/>
            <person name="Renner T."/>
            <person name="Rombauts S."/>
            <person name="Rushton P."/>
            <person name="Sanderfoot A."/>
            <person name="Schween G."/>
            <person name="Shiu S.-H."/>
            <person name="Stueber K."/>
            <person name="Theodoulou F.L."/>
            <person name="Tu H."/>
            <person name="Van de Peer Y."/>
            <person name="Verrier P.J."/>
            <person name="Waters E."/>
            <person name="Wood A."/>
            <person name="Yang L."/>
            <person name="Cove D."/>
            <person name="Cuming A."/>
            <person name="Hasebe M."/>
            <person name="Lucas S."/>
            <person name="Mishler D.B."/>
            <person name="Reski R."/>
            <person name="Grigoriev I."/>
            <person name="Quatrano R.S."/>
            <person name="Boore J.L."/>
        </authorList>
    </citation>
    <scope>NUCLEOTIDE SEQUENCE [LARGE SCALE GENOMIC DNA]</scope>
    <source>
        <strain evidence="9 10">cv. Gransden 2004</strain>
    </source>
</reference>
<name>A9SY97_PHYPA</name>
<feature type="transmembrane region" description="Helical" evidence="7">
    <location>
        <begin position="319"/>
        <end position="337"/>
    </location>
</feature>
<dbReference type="RefSeq" id="XP_024380547.1">
    <property type="nucleotide sequence ID" value="XM_024524779.2"/>
</dbReference>
<dbReference type="RefSeq" id="XP_024380543.1">
    <property type="nucleotide sequence ID" value="XM_024524775.2"/>
</dbReference>
<dbReference type="RefSeq" id="XP_024380542.1">
    <property type="nucleotide sequence ID" value="XM_024524774.2"/>
</dbReference>
<organism evidence="8">
    <name type="scientific">Physcomitrium patens</name>
    <name type="common">Spreading-leaved earth moss</name>
    <name type="synonym">Physcomitrella patens</name>
    <dbReference type="NCBI Taxonomy" id="3218"/>
    <lineage>
        <taxon>Eukaryota</taxon>
        <taxon>Viridiplantae</taxon>
        <taxon>Streptophyta</taxon>
        <taxon>Embryophyta</taxon>
        <taxon>Bryophyta</taxon>
        <taxon>Bryophytina</taxon>
        <taxon>Bryopsida</taxon>
        <taxon>Funariidae</taxon>
        <taxon>Funariales</taxon>
        <taxon>Funariaceae</taxon>
        <taxon>Physcomitrium</taxon>
    </lineage>
</organism>
<proteinExistence type="inferred from homology"/>
<dbReference type="AlphaFoldDB" id="A9SY97"/>
<dbReference type="Gramene" id="Pp3c7_2700V3.2">
    <property type="protein sequence ID" value="Pp3c7_2700V3.2"/>
    <property type="gene ID" value="Pp3c7_2700"/>
</dbReference>
<dbReference type="Proteomes" id="UP000006727">
    <property type="component" value="Chromosome 7"/>
</dbReference>
<evidence type="ECO:0000256" key="7">
    <source>
        <dbReference type="RuleBase" id="RU365066"/>
    </source>
</evidence>
<dbReference type="RefSeq" id="XP_024380530.1">
    <property type="nucleotide sequence ID" value="XM_024524762.2"/>
</dbReference>
<dbReference type="PANTHER" id="PTHR13148">
    <property type="entry name" value="PER1-RELATED"/>
    <property type="match status" value="1"/>
</dbReference>
<dbReference type="STRING" id="3218.A9SY97"/>
<dbReference type="PANTHER" id="PTHR13148:SF0">
    <property type="entry name" value="POST-GPI ATTACHMENT TO PROTEINS FACTOR 3"/>
    <property type="match status" value="1"/>
</dbReference>
<gene>
    <name evidence="9" type="primary">LOC112284699</name>
    <name evidence="8" type="ORF">PHYPA_009817</name>
</gene>
<dbReference type="RefSeq" id="XP_024380545.1">
    <property type="nucleotide sequence ID" value="XM_024524777.2"/>
</dbReference>
<protein>
    <recommendedName>
        <fullName evidence="7">Post-GPI attachment to proteins factor 3</fullName>
    </recommendedName>
</protein>
<dbReference type="RefSeq" id="XP_024380549.1">
    <property type="nucleotide sequence ID" value="XM_024524781.2"/>
</dbReference>
<dbReference type="Pfam" id="PF04080">
    <property type="entry name" value="Per1"/>
    <property type="match status" value="1"/>
</dbReference>
<feature type="transmembrane region" description="Helical" evidence="7">
    <location>
        <begin position="203"/>
        <end position="222"/>
    </location>
</feature>
<dbReference type="GO" id="GO:0005789">
    <property type="term" value="C:endoplasmic reticulum membrane"/>
    <property type="evidence" value="ECO:0000318"/>
    <property type="project" value="GO_Central"/>
</dbReference>
<keyword evidence="4 7" id="KW-0732">Signal</keyword>
<dbReference type="RefSeq" id="XP_024380527.1">
    <property type="nucleotide sequence ID" value="XM_024524759.2"/>
</dbReference>
<dbReference type="PaxDb" id="3218-PP1S136_162V6.9"/>
<dbReference type="OMA" id="DFMIEDC"/>
<dbReference type="GO" id="GO:0006506">
    <property type="term" value="P:GPI anchor biosynthetic process"/>
    <property type="evidence" value="ECO:0000318"/>
    <property type="project" value="GO_Central"/>
</dbReference>
<comment type="similarity">
    <text evidence="7">Belongs to the PGAP3 family.</text>
</comment>
<keyword evidence="6 7" id="KW-0472">Membrane</keyword>
<evidence type="ECO:0000256" key="1">
    <source>
        <dbReference type="ARBA" id="ARBA00004127"/>
    </source>
</evidence>
<evidence type="ECO:0000256" key="5">
    <source>
        <dbReference type="ARBA" id="ARBA00022989"/>
    </source>
</evidence>
<evidence type="ECO:0000256" key="2">
    <source>
        <dbReference type="ARBA" id="ARBA00022502"/>
    </source>
</evidence>